<comment type="caution">
    <text evidence="1">The sequence shown here is derived from an EMBL/GenBank/DDBJ whole genome shotgun (WGS) entry which is preliminary data.</text>
</comment>
<keyword evidence="2" id="KW-1185">Reference proteome</keyword>
<dbReference type="AlphaFoldDB" id="A0A3N1D6J5"/>
<proteinExistence type="predicted"/>
<dbReference type="RefSeq" id="WP_123667941.1">
    <property type="nucleotide sequence ID" value="NZ_RJKE01000001.1"/>
</dbReference>
<sequence length="83" mass="9039">MSGIRKAECLCVVRTAGREYPVERDAVGAGRVGDGLVRDVADVLAAHGWPVIEGESPDWYALMWVLVRFTMGAPVGRVRDGLR</sequence>
<name>A0A3N1D6J5_9ACTN</name>
<organism evidence="1 2">
    <name type="scientific">Actinocorallia herbida</name>
    <dbReference type="NCBI Taxonomy" id="58109"/>
    <lineage>
        <taxon>Bacteria</taxon>
        <taxon>Bacillati</taxon>
        <taxon>Actinomycetota</taxon>
        <taxon>Actinomycetes</taxon>
        <taxon>Streptosporangiales</taxon>
        <taxon>Thermomonosporaceae</taxon>
        <taxon>Actinocorallia</taxon>
    </lineage>
</organism>
<evidence type="ECO:0000313" key="2">
    <source>
        <dbReference type="Proteomes" id="UP000272400"/>
    </source>
</evidence>
<dbReference type="Proteomes" id="UP000272400">
    <property type="component" value="Unassembled WGS sequence"/>
</dbReference>
<protein>
    <submittedName>
        <fullName evidence="1">Uncharacterized protein</fullName>
    </submittedName>
</protein>
<evidence type="ECO:0000313" key="1">
    <source>
        <dbReference type="EMBL" id="ROO88738.1"/>
    </source>
</evidence>
<gene>
    <name evidence="1" type="ORF">EDD29_6417</name>
</gene>
<reference evidence="1 2" key="1">
    <citation type="submission" date="2018-11" db="EMBL/GenBank/DDBJ databases">
        <title>Sequencing the genomes of 1000 actinobacteria strains.</title>
        <authorList>
            <person name="Klenk H.-P."/>
        </authorList>
    </citation>
    <scope>NUCLEOTIDE SEQUENCE [LARGE SCALE GENOMIC DNA]</scope>
    <source>
        <strain evidence="1 2">DSM 44254</strain>
    </source>
</reference>
<accession>A0A3N1D6J5</accession>
<dbReference type="EMBL" id="RJKE01000001">
    <property type="protein sequence ID" value="ROO88738.1"/>
    <property type="molecule type" value="Genomic_DNA"/>
</dbReference>
<dbReference type="OrthoDB" id="3543174at2"/>